<name>A0ABY8S5A0_9GAMM</name>
<evidence type="ECO:0000313" key="1">
    <source>
        <dbReference type="EMBL" id="WHP05429.1"/>
    </source>
</evidence>
<dbReference type="Proteomes" id="UP001229836">
    <property type="component" value="Chromosome"/>
</dbReference>
<organism evidence="1 2">
    <name type="scientific">Acinetobacter corruptisaponis</name>
    <dbReference type="NCBI Taxonomy" id="3045147"/>
    <lineage>
        <taxon>Bacteria</taxon>
        <taxon>Pseudomonadati</taxon>
        <taxon>Pseudomonadota</taxon>
        <taxon>Gammaproteobacteria</taxon>
        <taxon>Moraxellales</taxon>
        <taxon>Moraxellaceae</taxon>
        <taxon>Acinetobacter</taxon>
    </lineage>
</organism>
<keyword evidence="2" id="KW-1185">Reference proteome</keyword>
<protein>
    <submittedName>
        <fullName evidence="1">Uncharacterized protein</fullName>
    </submittedName>
</protein>
<evidence type="ECO:0000313" key="2">
    <source>
        <dbReference type="Proteomes" id="UP001229836"/>
    </source>
</evidence>
<reference evidence="1 2" key="1">
    <citation type="submission" date="2023-05" db="EMBL/GenBank/DDBJ databases">
        <title>The complete genome of Acinetobacter sp. nov KCTC 92772.</title>
        <authorList>
            <person name="Zhou G."/>
        </authorList>
    </citation>
    <scope>NUCLEOTIDE SEQUENCE [LARGE SCALE GENOMIC DNA]</scope>
    <source>
        <strain evidence="1 2">KCTC 92772</strain>
    </source>
</reference>
<proteinExistence type="predicted"/>
<sequence>MHIGFGLRLNNIIIKRIEKNDSFKDFEDGKRIRIFLETERDIAPHTYALSLEQAKQLNKQLTEELALL</sequence>
<dbReference type="EMBL" id="CP125669">
    <property type="protein sequence ID" value="WHP05429.1"/>
    <property type="molecule type" value="Genomic_DNA"/>
</dbReference>
<accession>A0ABY8S5A0</accession>
<dbReference type="RefSeq" id="WP_283266973.1">
    <property type="nucleotide sequence ID" value="NZ_CP125669.1"/>
</dbReference>
<gene>
    <name evidence="1" type="ORF">QLH32_15660</name>
</gene>